<dbReference type="Pfam" id="PF01041">
    <property type="entry name" value="DegT_DnrJ_EryC1"/>
    <property type="match status" value="1"/>
</dbReference>
<dbReference type="GO" id="GO:0000271">
    <property type="term" value="P:polysaccharide biosynthetic process"/>
    <property type="evidence" value="ECO:0007669"/>
    <property type="project" value="TreeGrafter"/>
</dbReference>
<evidence type="ECO:0000256" key="1">
    <source>
        <dbReference type="ARBA" id="ARBA00037999"/>
    </source>
</evidence>
<name>A0A0C2HFL4_9BACT</name>
<keyword evidence="3" id="KW-1185">Reference proteome</keyword>
<protein>
    <submittedName>
        <fullName evidence="2">Uncharacterized protein</fullName>
    </submittedName>
</protein>
<gene>
    <name evidence="2" type="ORF">GFER_15505</name>
</gene>
<comment type="similarity">
    <text evidence="1">Belongs to the DegT/DnrJ/EryC1 family.</text>
</comment>
<dbReference type="GO" id="GO:0008483">
    <property type="term" value="F:transaminase activity"/>
    <property type="evidence" value="ECO:0007669"/>
    <property type="project" value="TreeGrafter"/>
</dbReference>
<dbReference type="GO" id="GO:0030170">
    <property type="term" value="F:pyridoxal phosphate binding"/>
    <property type="evidence" value="ECO:0007669"/>
    <property type="project" value="TreeGrafter"/>
</dbReference>
<dbReference type="InterPro" id="IPR015422">
    <property type="entry name" value="PyrdxlP-dep_Trfase_small"/>
</dbReference>
<dbReference type="EMBL" id="JWJD01000008">
    <property type="protein sequence ID" value="KIH75716.1"/>
    <property type="molecule type" value="Genomic_DNA"/>
</dbReference>
<dbReference type="PANTHER" id="PTHR30244">
    <property type="entry name" value="TRANSAMINASE"/>
    <property type="match status" value="1"/>
</dbReference>
<dbReference type="Gene3D" id="3.90.1150.10">
    <property type="entry name" value="Aspartate Aminotransferase, domain 1"/>
    <property type="match status" value="1"/>
</dbReference>
<dbReference type="Proteomes" id="UP000035068">
    <property type="component" value="Unassembled WGS sequence"/>
</dbReference>
<organism evidence="2 3">
    <name type="scientific">Geoalkalibacter ferrihydriticus DSM 17813</name>
    <dbReference type="NCBI Taxonomy" id="1121915"/>
    <lineage>
        <taxon>Bacteria</taxon>
        <taxon>Pseudomonadati</taxon>
        <taxon>Thermodesulfobacteriota</taxon>
        <taxon>Desulfuromonadia</taxon>
        <taxon>Desulfuromonadales</taxon>
        <taxon>Geoalkalibacteraceae</taxon>
        <taxon>Geoalkalibacter</taxon>
    </lineage>
</organism>
<proteinExistence type="inferred from homology"/>
<dbReference type="AlphaFoldDB" id="A0A0C2HFL4"/>
<evidence type="ECO:0000313" key="2">
    <source>
        <dbReference type="EMBL" id="KIH75716.1"/>
    </source>
</evidence>
<dbReference type="RefSeq" id="WP_040100844.1">
    <property type="nucleotide sequence ID" value="NZ_JWJD01000008.1"/>
</dbReference>
<reference evidence="2 3" key="1">
    <citation type="submission" date="2014-12" db="EMBL/GenBank/DDBJ databases">
        <title>Genomes of Geoalkalibacter ferrihydriticus and Geoalkalibacter subterraneus, two haloalkaliphilic metal-reducing members of the Geobacteraceae.</title>
        <authorList>
            <person name="Badalamenti J.P."/>
            <person name="Torres C.I."/>
            <person name="Krajmalnik-Brown R."/>
            <person name="Bond D.R."/>
        </authorList>
    </citation>
    <scope>NUCLEOTIDE SEQUENCE [LARGE SCALE GENOMIC DNA]</scope>
    <source>
        <strain evidence="2 3">DSM 17813</strain>
    </source>
</reference>
<accession>A0A0C2HFL4</accession>
<comment type="caution">
    <text evidence="2">The sequence shown here is derived from an EMBL/GenBank/DDBJ whole genome shotgun (WGS) entry which is preliminary data.</text>
</comment>
<dbReference type="PANTHER" id="PTHR30244:SF34">
    <property type="entry name" value="DTDP-4-AMINO-4,6-DIDEOXYGALACTOSE TRANSAMINASE"/>
    <property type="match status" value="1"/>
</dbReference>
<dbReference type="InterPro" id="IPR015424">
    <property type="entry name" value="PyrdxlP-dep_Trfase"/>
</dbReference>
<dbReference type="SUPFAM" id="SSF53383">
    <property type="entry name" value="PLP-dependent transferases"/>
    <property type="match status" value="1"/>
</dbReference>
<dbReference type="InterPro" id="IPR000653">
    <property type="entry name" value="DegT/StrS_aminotransferase"/>
</dbReference>
<sequence>MSAFHLYVVRLHLDRIRKSRREVFETLRERRILVNLHYIPVHTQPYYRTQGFKDGDFPGAEAYYREVITLPLYSGLAESDQDRVITTLREIL</sequence>
<evidence type="ECO:0000313" key="3">
    <source>
        <dbReference type="Proteomes" id="UP000035068"/>
    </source>
</evidence>